<dbReference type="InParanoid" id="A0A0C2Z5K8"/>
<dbReference type="STRING" id="1036808.A0A0C2Z5K8"/>
<dbReference type="OrthoDB" id="3250066at2759"/>
<proteinExistence type="predicted"/>
<evidence type="ECO:0008006" key="3">
    <source>
        <dbReference type="Google" id="ProtNLM"/>
    </source>
</evidence>
<feature type="non-terminal residue" evidence="1">
    <location>
        <position position="1"/>
    </location>
</feature>
<organism evidence="1 2">
    <name type="scientific">Scleroderma citrinum Foug A</name>
    <dbReference type="NCBI Taxonomy" id="1036808"/>
    <lineage>
        <taxon>Eukaryota</taxon>
        <taxon>Fungi</taxon>
        <taxon>Dikarya</taxon>
        <taxon>Basidiomycota</taxon>
        <taxon>Agaricomycotina</taxon>
        <taxon>Agaricomycetes</taxon>
        <taxon>Agaricomycetidae</taxon>
        <taxon>Boletales</taxon>
        <taxon>Sclerodermatineae</taxon>
        <taxon>Sclerodermataceae</taxon>
        <taxon>Scleroderma</taxon>
    </lineage>
</organism>
<keyword evidence="2" id="KW-1185">Reference proteome</keyword>
<reference evidence="1 2" key="1">
    <citation type="submission" date="2014-04" db="EMBL/GenBank/DDBJ databases">
        <authorList>
            <consortium name="DOE Joint Genome Institute"/>
            <person name="Kuo A."/>
            <person name="Kohler A."/>
            <person name="Nagy L.G."/>
            <person name="Floudas D."/>
            <person name="Copeland A."/>
            <person name="Barry K.W."/>
            <person name="Cichocki N."/>
            <person name="Veneault-Fourrey C."/>
            <person name="LaButti K."/>
            <person name="Lindquist E.A."/>
            <person name="Lipzen A."/>
            <person name="Lundell T."/>
            <person name="Morin E."/>
            <person name="Murat C."/>
            <person name="Sun H."/>
            <person name="Tunlid A."/>
            <person name="Henrissat B."/>
            <person name="Grigoriev I.V."/>
            <person name="Hibbett D.S."/>
            <person name="Martin F."/>
            <person name="Nordberg H.P."/>
            <person name="Cantor M.N."/>
            <person name="Hua S.X."/>
        </authorList>
    </citation>
    <scope>NUCLEOTIDE SEQUENCE [LARGE SCALE GENOMIC DNA]</scope>
    <source>
        <strain evidence="1 2">Foug A</strain>
    </source>
</reference>
<dbReference type="Proteomes" id="UP000053989">
    <property type="component" value="Unassembled WGS sequence"/>
</dbReference>
<dbReference type="AlphaFoldDB" id="A0A0C2Z5K8"/>
<protein>
    <recommendedName>
        <fullName evidence="3">F-box domain-containing protein</fullName>
    </recommendedName>
</protein>
<name>A0A0C2Z5K8_9AGAM</name>
<sequence>LDVHPSWEAFSVILRAAQAALQTFKINFSGPYDHPGEPLLLPNLLELDLEVGSERGVILLLCKFCTPVLKTLTLGFAVDFSVDYSDLVTQLVGPATRAIHSPIEQPCSLLRSLETLSIQGLFCSTDCAEELYRELVNLKVFKLPMLIASPWMFVRLLFPQKAPATVVSLPSLEELFVSGVATHSIVQLVAERRDAGVPL</sequence>
<accession>A0A0C2Z5K8</accession>
<dbReference type="HOGENOM" id="CLU_1372930_0_0_1"/>
<evidence type="ECO:0000313" key="2">
    <source>
        <dbReference type="Proteomes" id="UP000053989"/>
    </source>
</evidence>
<evidence type="ECO:0000313" key="1">
    <source>
        <dbReference type="EMBL" id="KIM57248.1"/>
    </source>
</evidence>
<reference evidence="2" key="2">
    <citation type="submission" date="2015-01" db="EMBL/GenBank/DDBJ databases">
        <title>Evolutionary Origins and Diversification of the Mycorrhizal Mutualists.</title>
        <authorList>
            <consortium name="DOE Joint Genome Institute"/>
            <consortium name="Mycorrhizal Genomics Consortium"/>
            <person name="Kohler A."/>
            <person name="Kuo A."/>
            <person name="Nagy L.G."/>
            <person name="Floudas D."/>
            <person name="Copeland A."/>
            <person name="Barry K.W."/>
            <person name="Cichocki N."/>
            <person name="Veneault-Fourrey C."/>
            <person name="LaButti K."/>
            <person name="Lindquist E.A."/>
            <person name="Lipzen A."/>
            <person name="Lundell T."/>
            <person name="Morin E."/>
            <person name="Murat C."/>
            <person name="Riley R."/>
            <person name="Ohm R."/>
            <person name="Sun H."/>
            <person name="Tunlid A."/>
            <person name="Henrissat B."/>
            <person name="Grigoriev I.V."/>
            <person name="Hibbett D.S."/>
            <person name="Martin F."/>
        </authorList>
    </citation>
    <scope>NUCLEOTIDE SEQUENCE [LARGE SCALE GENOMIC DNA]</scope>
    <source>
        <strain evidence="2">Foug A</strain>
    </source>
</reference>
<gene>
    <name evidence="1" type="ORF">SCLCIDRAFT_183264</name>
</gene>
<dbReference type="EMBL" id="KN822103">
    <property type="protein sequence ID" value="KIM57248.1"/>
    <property type="molecule type" value="Genomic_DNA"/>
</dbReference>